<dbReference type="InterPro" id="IPR008855">
    <property type="entry name" value="TRAP-delta"/>
</dbReference>
<keyword evidence="3" id="KW-1185">Reference proteome</keyword>
<dbReference type="InterPro" id="IPR026302">
    <property type="entry name" value="NEDD4-bd_p2"/>
</dbReference>
<dbReference type="InterPro" id="IPR027417">
    <property type="entry name" value="P-loop_NTPase"/>
</dbReference>
<keyword evidence="1" id="KW-0732">Signal</keyword>
<proteinExistence type="predicted"/>
<dbReference type="PANTHER" id="PTHR13308:SF40">
    <property type="entry name" value="NEDD4-BINDING PROTEIN 2-LIKE 1"/>
    <property type="match status" value="1"/>
</dbReference>
<feature type="chain" id="PRO_5036402961" evidence="1">
    <location>
        <begin position="17"/>
        <end position="310"/>
    </location>
</feature>
<dbReference type="Proteomes" id="UP000678499">
    <property type="component" value="Unassembled WGS sequence"/>
</dbReference>
<name>A0A7R9BN60_9CRUS</name>
<protein>
    <submittedName>
        <fullName evidence="2">Uncharacterized protein</fullName>
    </submittedName>
</protein>
<sequence>MLLILGVAVIFLASNGEYLPSVFLCCVVICEEFHLTPHDVFSVAASCNPDIRIKSYTATDTLVLNEIAFVADITLTCKDGSKDIPIYAAIGHNLLPVTKTPEPNRYLISWTEKPTLARSGSVTINFYDDNGYVAFRKALRSGGDSASVAPLTTANVNVESSRLHSLARQLLSKLTVVLLRGPSGSGKSTFAAALAKICGDRCVVLSTDDFFTRSDGSYQFTPALLQTAHFWNRQRAKFYARQSRALIVIDNTNLALFEMVPYLEIADEFGYRLWVKEPPTSWRRDPDICSQKSRHGVINGLFSLLFVMLR</sequence>
<dbReference type="EMBL" id="OA882786">
    <property type="protein sequence ID" value="CAD7276926.1"/>
    <property type="molecule type" value="Genomic_DNA"/>
</dbReference>
<evidence type="ECO:0000256" key="1">
    <source>
        <dbReference type="SAM" id="SignalP"/>
    </source>
</evidence>
<gene>
    <name evidence="2" type="ORF">NMOB1V02_LOCUS4671</name>
</gene>
<evidence type="ECO:0000313" key="2">
    <source>
        <dbReference type="EMBL" id="CAD7276926.1"/>
    </source>
</evidence>
<accession>A0A7R9BN60</accession>
<dbReference type="EMBL" id="CAJPEX010000749">
    <property type="protein sequence ID" value="CAG0917078.1"/>
    <property type="molecule type" value="Genomic_DNA"/>
</dbReference>
<reference evidence="2" key="1">
    <citation type="submission" date="2020-11" db="EMBL/GenBank/DDBJ databases">
        <authorList>
            <person name="Tran Van P."/>
        </authorList>
    </citation>
    <scope>NUCLEOTIDE SEQUENCE</scope>
</reference>
<dbReference type="Pfam" id="PF13671">
    <property type="entry name" value="AAA_33"/>
    <property type="match status" value="1"/>
</dbReference>
<dbReference type="Pfam" id="PF05404">
    <property type="entry name" value="TRAP-delta"/>
    <property type="match status" value="1"/>
</dbReference>
<dbReference type="AlphaFoldDB" id="A0A7R9BN60"/>
<organism evidence="2">
    <name type="scientific">Notodromas monacha</name>
    <dbReference type="NCBI Taxonomy" id="399045"/>
    <lineage>
        <taxon>Eukaryota</taxon>
        <taxon>Metazoa</taxon>
        <taxon>Ecdysozoa</taxon>
        <taxon>Arthropoda</taxon>
        <taxon>Crustacea</taxon>
        <taxon>Oligostraca</taxon>
        <taxon>Ostracoda</taxon>
        <taxon>Podocopa</taxon>
        <taxon>Podocopida</taxon>
        <taxon>Cypridocopina</taxon>
        <taxon>Cypridoidea</taxon>
        <taxon>Cyprididae</taxon>
        <taxon>Notodromas</taxon>
    </lineage>
</organism>
<dbReference type="GO" id="GO:0016020">
    <property type="term" value="C:membrane"/>
    <property type="evidence" value="ECO:0007669"/>
    <property type="project" value="InterPro"/>
</dbReference>
<dbReference type="Gene3D" id="3.40.50.300">
    <property type="entry name" value="P-loop containing nucleotide triphosphate hydrolases"/>
    <property type="match status" value="1"/>
</dbReference>
<dbReference type="PANTHER" id="PTHR13308">
    <property type="entry name" value="NEDD4-BINDING PROTEIN 2-LIKE 1"/>
    <property type="match status" value="1"/>
</dbReference>
<dbReference type="GO" id="GO:0005783">
    <property type="term" value="C:endoplasmic reticulum"/>
    <property type="evidence" value="ECO:0007669"/>
    <property type="project" value="InterPro"/>
</dbReference>
<dbReference type="OrthoDB" id="3231855at2759"/>
<evidence type="ECO:0000313" key="3">
    <source>
        <dbReference type="Proteomes" id="UP000678499"/>
    </source>
</evidence>
<feature type="signal peptide" evidence="1">
    <location>
        <begin position="1"/>
        <end position="16"/>
    </location>
</feature>
<dbReference type="SUPFAM" id="SSF52540">
    <property type="entry name" value="P-loop containing nucleoside triphosphate hydrolases"/>
    <property type="match status" value="1"/>
</dbReference>